<keyword evidence="1" id="KW-0812">Transmembrane</keyword>
<sequence>MSLFSTILLFVVALEALYIMGLEMFASNEKLHEIFGLRKEYLEMPEARVAMANQGLYNGFIGAGLLLSRFVLPSNAQYGASLMFICFVVVAAIYGWLSAKNPKILLAQGSPALLALLALLILH</sequence>
<accession>A0ABV4DRW1</accession>
<gene>
    <name evidence="2" type="ORF">AALT52_10090</name>
</gene>
<name>A0ABV4DRW1_9LACO</name>
<feature type="transmembrane region" description="Helical" evidence="1">
    <location>
        <begin position="104"/>
        <end position="122"/>
    </location>
</feature>
<reference evidence="2 3" key="1">
    <citation type="submission" date="2024-03" db="EMBL/GenBank/DDBJ databases">
        <title>Mouse gut bacterial collection (mGBC) of GemPharmatech.</title>
        <authorList>
            <person name="He Y."/>
            <person name="Dong L."/>
            <person name="Wu D."/>
            <person name="Gao X."/>
            <person name="Lin Z."/>
        </authorList>
    </citation>
    <scope>NUCLEOTIDE SEQUENCE [LARGE SCALE GENOMIC DNA]</scope>
    <source>
        <strain evidence="2 3">15-30</strain>
    </source>
</reference>
<evidence type="ECO:0000313" key="2">
    <source>
        <dbReference type="EMBL" id="MEY8663202.1"/>
    </source>
</evidence>
<proteinExistence type="predicted"/>
<keyword evidence="1" id="KW-0472">Membrane</keyword>
<dbReference type="RefSeq" id="WP_369943326.1">
    <property type="nucleotide sequence ID" value="NZ_JBCLUF010000055.1"/>
</dbReference>
<evidence type="ECO:0000313" key="3">
    <source>
        <dbReference type="Proteomes" id="UP001565236"/>
    </source>
</evidence>
<dbReference type="InterPro" id="IPR009732">
    <property type="entry name" value="DUF1304"/>
</dbReference>
<keyword evidence="1" id="KW-1133">Transmembrane helix</keyword>
<comment type="caution">
    <text evidence="2">The sequence shown here is derived from an EMBL/GenBank/DDBJ whole genome shotgun (WGS) entry which is preliminary data.</text>
</comment>
<evidence type="ECO:0000256" key="1">
    <source>
        <dbReference type="SAM" id="Phobius"/>
    </source>
</evidence>
<keyword evidence="3" id="KW-1185">Reference proteome</keyword>
<dbReference type="EMBL" id="JBCLUF010000055">
    <property type="protein sequence ID" value="MEY8663202.1"/>
    <property type="molecule type" value="Genomic_DNA"/>
</dbReference>
<feature type="transmembrane region" description="Helical" evidence="1">
    <location>
        <begin position="6"/>
        <end position="26"/>
    </location>
</feature>
<organism evidence="2 3">
    <name type="scientific">Ligilactobacillus faecis</name>
    <dbReference type="NCBI Taxonomy" id="762833"/>
    <lineage>
        <taxon>Bacteria</taxon>
        <taxon>Bacillati</taxon>
        <taxon>Bacillota</taxon>
        <taxon>Bacilli</taxon>
        <taxon>Lactobacillales</taxon>
        <taxon>Lactobacillaceae</taxon>
        <taxon>Ligilactobacillus</taxon>
    </lineage>
</organism>
<feature type="transmembrane region" description="Helical" evidence="1">
    <location>
        <begin position="78"/>
        <end position="97"/>
    </location>
</feature>
<dbReference type="PANTHER" id="PTHR38446">
    <property type="entry name" value="BLL0914 PROTEIN"/>
    <property type="match status" value="1"/>
</dbReference>
<dbReference type="Proteomes" id="UP001565236">
    <property type="component" value="Unassembled WGS sequence"/>
</dbReference>
<protein>
    <submittedName>
        <fullName evidence="2">DUF1304 domain-containing protein</fullName>
    </submittedName>
</protein>
<dbReference type="PANTHER" id="PTHR38446:SF1">
    <property type="entry name" value="BLL0914 PROTEIN"/>
    <property type="match status" value="1"/>
</dbReference>
<dbReference type="Pfam" id="PF06993">
    <property type="entry name" value="DUF1304"/>
    <property type="match status" value="1"/>
</dbReference>